<dbReference type="GO" id="GO:0004999">
    <property type="term" value="F:vasoactive intestinal polypeptide receptor activity"/>
    <property type="evidence" value="ECO:0007669"/>
    <property type="project" value="InterPro"/>
</dbReference>
<evidence type="ECO:0000313" key="14">
    <source>
        <dbReference type="Ensembl" id="ENSSDUP00000020963.1"/>
    </source>
</evidence>
<dbReference type="PROSITE" id="PS50227">
    <property type="entry name" value="G_PROTEIN_RECEP_F2_3"/>
    <property type="match status" value="1"/>
</dbReference>
<evidence type="ECO:0000256" key="6">
    <source>
        <dbReference type="ARBA" id="ARBA00023040"/>
    </source>
</evidence>
<feature type="transmembrane region" description="Helical" evidence="11">
    <location>
        <begin position="150"/>
        <end position="168"/>
    </location>
</feature>
<evidence type="ECO:0000256" key="8">
    <source>
        <dbReference type="ARBA" id="ARBA00023170"/>
    </source>
</evidence>
<reference evidence="14" key="1">
    <citation type="submission" date="2025-08" db="UniProtKB">
        <authorList>
            <consortium name="Ensembl"/>
        </authorList>
    </citation>
    <scope>IDENTIFICATION</scope>
</reference>
<evidence type="ECO:0000256" key="9">
    <source>
        <dbReference type="ARBA" id="ARBA00023180"/>
    </source>
</evidence>
<evidence type="ECO:0000256" key="2">
    <source>
        <dbReference type="ARBA" id="ARBA00005314"/>
    </source>
</evidence>
<dbReference type="GO" id="GO:0008528">
    <property type="term" value="F:G protein-coupled peptide receptor activity"/>
    <property type="evidence" value="ECO:0007669"/>
    <property type="project" value="TreeGrafter"/>
</dbReference>
<dbReference type="InterPro" id="IPR002285">
    <property type="entry name" value="GPCR_2_PACAP_1_rcpt"/>
</dbReference>
<dbReference type="GeneTree" id="ENSGT00940000157362"/>
<dbReference type="AlphaFoldDB" id="A0A3B4URF6"/>
<dbReference type="Gene3D" id="1.20.1070.10">
    <property type="entry name" value="Rhodopsin 7-helix transmembrane proteins"/>
    <property type="match status" value="1"/>
</dbReference>
<feature type="domain" description="G-protein coupled receptors family 2 profile 2" evidence="13">
    <location>
        <begin position="116"/>
        <end position="423"/>
    </location>
</feature>
<organism evidence="14 15">
    <name type="scientific">Seriola dumerili</name>
    <name type="common">Greater amberjack</name>
    <name type="synonym">Caranx dumerili</name>
    <dbReference type="NCBI Taxonomy" id="41447"/>
    <lineage>
        <taxon>Eukaryota</taxon>
        <taxon>Metazoa</taxon>
        <taxon>Chordata</taxon>
        <taxon>Craniata</taxon>
        <taxon>Vertebrata</taxon>
        <taxon>Euteleostomi</taxon>
        <taxon>Actinopterygii</taxon>
        <taxon>Neopterygii</taxon>
        <taxon>Teleostei</taxon>
        <taxon>Neoteleostei</taxon>
        <taxon>Acanthomorphata</taxon>
        <taxon>Carangaria</taxon>
        <taxon>Carangiformes</taxon>
        <taxon>Carangidae</taxon>
        <taxon>Seriola</taxon>
    </lineage>
</organism>
<evidence type="ECO:0000256" key="4">
    <source>
        <dbReference type="ARBA" id="ARBA00022692"/>
    </source>
</evidence>
<keyword evidence="3" id="KW-1003">Cell membrane</keyword>
<dbReference type="InterPro" id="IPR001879">
    <property type="entry name" value="GPCR_2_extracellular_dom"/>
</dbReference>
<dbReference type="Gene3D" id="4.10.1240.10">
    <property type="entry name" value="GPCR, family 2, extracellular hormone receptor domain"/>
    <property type="match status" value="1"/>
</dbReference>
<accession>A0A3B4URF6</accession>
<feature type="transmembrane region" description="Helical" evidence="11">
    <location>
        <begin position="370"/>
        <end position="390"/>
    </location>
</feature>
<dbReference type="PROSITE" id="PS00650">
    <property type="entry name" value="G_PROTEIN_RECEP_F2_2"/>
    <property type="match status" value="1"/>
</dbReference>
<dbReference type="Pfam" id="PF02793">
    <property type="entry name" value="HRM"/>
    <property type="match status" value="1"/>
</dbReference>
<keyword evidence="5 11" id="KW-1133">Transmembrane helix</keyword>
<dbReference type="PRINTS" id="PR00249">
    <property type="entry name" value="GPCRSECRETIN"/>
</dbReference>
<dbReference type="STRING" id="41447.ENSSDUP00000020963"/>
<keyword evidence="8" id="KW-0675">Receptor</keyword>
<feature type="transmembrane region" description="Helical" evidence="11">
    <location>
        <begin position="270"/>
        <end position="295"/>
    </location>
</feature>
<dbReference type="GO" id="GO:0007188">
    <property type="term" value="P:adenylate cyclase-modulating G protein-coupled receptor signaling pathway"/>
    <property type="evidence" value="ECO:0007669"/>
    <property type="project" value="TreeGrafter"/>
</dbReference>
<evidence type="ECO:0000256" key="7">
    <source>
        <dbReference type="ARBA" id="ARBA00023136"/>
    </source>
</evidence>
<name>A0A3B4URF6_SERDU</name>
<evidence type="ECO:0000256" key="3">
    <source>
        <dbReference type="ARBA" id="ARBA00022475"/>
    </source>
</evidence>
<dbReference type="OMA" id="HLRSCVQ"/>
<dbReference type="Ensembl" id="ENSSDUT00000021341.1">
    <property type="protein sequence ID" value="ENSSDUP00000020963.1"/>
    <property type="gene ID" value="ENSSDUG00000014797.1"/>
</dbReference>
<feature type="transmembrane region" description="Helical" evidence="11">
    <location>
        <begin position="204"/>
        <end position="223"/>
    </location>
</feature>
<dbReference type="Pfam" id="PF00002">
    <property type="entry name" value="7tm_2"/>
    <property type="match status" value="1"/>
</dbReference>
<dbReference type="PANTHER" id="PTHR45620:SF12">
    <property type="entry name" value="PITUITARY ADENYLATE CYCLASE-ACTIVATING POLYPEPTIDE TYPE I RECEPTOR"/>
    <property type="match status" value="1"/>
</dbReference>
<reference evidence="14" key="2">
    <citation type="submission" date="2025-09" db="UniProtKB">
        <authorList>
            <consortium name="Ensembl"/>
        </authorList>
    </citation>
    <scope>IDENTIFICATION</scope>
</reference>
<dbReference type="InterPro" id="IPR017983">
    <property type="entry name" value="GPCR_2_secretin-like_CS"/>
</dbReference>
<feature type="transmembrane region" description="Helical" evidence="11">
    <location>
        <begin position="12"/>
        <end position="35"/>
    </location>
</feature>
<evidence type="ECO:0000259" key="13">
    <source>
        <dbReference type="PROSITE" id="PS50261"/>
    </source>
</evidence>
<dbReference type="PROSITE" id="PS50261">
    <property type="entry name" value="G_PROTEIN_RECEP_F2_4"/>
    <property type="match status" value="1"/>
</dbReference>
<keyword evidence="6" id="KW-0297">G-protein coupled receptor</keyword>
<keyword evidence="10" id="KW-0807">Transducer</keyword>
<keyword evidence="9" id="KW-0325">Glycoprotein</keyword>
<dbReference type="GO" id="GO:0005886">
    <property type="term" value="C:plasma membrane"/>
    <property type="evidence" value="ECO:0007669"/>
    <property type="project" value="UniProtKB-SubCell"/>
</dbReference>
<keyword evidence="7 11" id="KW-0472">Membrane</keyword>
<dbReference type="GO" id="GO:0007166">
    <property type="term" value="P:cell surface receptor signaling pathway"/>
    <property type="evidence" value="ECO:0007669"/>
    <property type="project" value="InterPro"/>
</dbReference>
<evidence type="ECO:0000256" key="11">
    <source>
        <dbReference type="SAM" id="Phobius"/>
    </source>
</evidence>
<evidence type="ECO:0000259" key="12">
    <source>
        <dbReference type="PROSITE" id="PS50227"/>
    </source>
</evidence>
<dbReference type="Proteomes" id="UP000261420">
    <property type="component" value="Unplaced"/>
</dbReference>
<feature type="transmembrane region" description="Helical" evidence="11">
    <location>
        <begin position="118"/>
        <end position="138"/>
    </location>
</feature>
<comment type="similarity">
    <text evidence="2">Belongs to the G-protein coupled receptor 2 family.</text>
</comment>
<evidence type="ECO:0000256" key="5">
    <source>
        <dbReference type="ARBA" id="ARBA00022989"/>
    </source>
</evidence>
<keyword evidence="4 11" id="KW-0812">Transmembrane</keyword>
<evidence type="ECO:0000313" key="15">
    <source>
        <dbReference type="Proteomes" id="UP000261420"/>
    </source>
</evidence>
<proteinExistence type="inferred from homology"/>
<dbReference type="GO" id="GO:0017046">
    <property type="term" value="F:peptide hormone binding"/>
    <property type="evidence" value="ECO:0007669"/>
    <property type="project" value="TreeGrafter"/>
</dbReference>
<feature type="transmembrane region" description="Helical" evidence="11">
    <location>
        <begin position="402"/>
        <end position="422"/>
    </location>
</feature>
<dbReference type="InterPro" id="IPR036445">
    <property type="entry name" value="GPCR_2_extracell_dom_sf"/>
</dbReference>
<evidence type="ECO:0000256" key="10">
    <source>
        <dbReference type="ARBA" id="ARBA00023224"/>
    </source>
</evidence>
<dbReference type="SUPFAM" id="SSF81321">
    <property type="entry name" value="Family A G protein-coupled receptor-like"/>
    <property type="match status" value="1"/>
</dbReference>
<sequence>MQTECFIKPVTSVAHCTLTLCVSAYLVLSVCPWMWDNLTCWQAASVGEVVVVNCQDLFHDFMSAEDGEYFVLSDMGKVSRNCTEDGWSEPFPHYAEVCSFFFYENTTKPDMYYASVKALYTVGYSTSLVSLTTAMVILCRFRKLHCTRNFIHMNLFVSFILRAISVFIKDGVLYAREDSEHCFVHTVACKAVMVFFHYCVMSNYFWLFIEGLYLFTLLVETFFPERRYFYWYTIVGWGTPTICVTVWAVLRLHFHDTGCWDTNENTALWWVIKGPVVASIMINFVLFIGIIIILVQKLQSPDIGGNESIPNVLCVVRDCVSVSLKTLSLLYCCVVFVLCSSCAQKCFSEPTQAVQHSCRMSELSTITLRLARSTLLLIPLFGIHYTVFAFSPEDVSKRERLVFELGLGSFQGFVVAVLYCFLNGEVQSEIKRKWRSWTVNRYFAVDLKQQRHPSLASSGVNGGTQLSILSKSSSQIRMSSPLAENANISLPT</sequence>
<feature type="domain" description="G-protein coupled receptors family 2 profile 1" evidence="12">
    <location>
        <begin position="15"/>
        <end position="102"/>
    </location>
</feature>
<dbReference type="InterPro" id="IPR000832">
    <property type="entry name" value="GPCR_2_secretin-like"/>
</dbReference>
<keyword evidence="15" id="KW-1185">Reference proteome</keyword>
<dbReference type="SMART" id="SM00008">
    <property type="entry name" value="HormR"/>
    <property type="match status" value="1"/>
</dbReference>
<protein>
    <submittedName>
        <fullName evidence="14">Adenylate cyclase activating polypeptide 1a (pituitary) receptor type I</fullName>
    </submittedName>
</protein>
<comment type="subcellular location">
    <subcellularLocation>
        <location evidence="1">Cell membrane</location>
        <topology evidence="1">Multi-pass membrane protein</topology>
    </subcellularLocation>
</comment>
<feature type="transmembrane region" description="Helical" evidence="11">
    <location>
        <begin position="230"/>
        <end position="250"/>
    </location>
</feature>
<dbReference type="PRINTS" id="PR01156">
    <property type="entry name" value="PACAPRECEPTR"/>
</dbReference>
<evidence type="ECO:0000256" key="1">
    <source>
        <dbReference type="ARBA" id="ARBA00004651"/>
    </source>
</evidence>
<dbReference type="SUPFAM" id="SSF111418">
    <property type="entry name" value="Hormone receptor domain"/>
    <property type="match status" value="1"/>
</dbReference>
<dbReference type="InterPro" id="IPR050332">
    <property type="entry name" value="GPCR_2"/>
</dbReference>
<dbReference type="InterPro" id="IPR017981">
    <property type="entry name" value="GPCR_2-like_7TM"/>
</dbReference>
<dbReference type="PANTHER" id="PTHR45620">
    <property type="entry name" value="PDF RECEPTOR-LIKE PROTEIN-RELATED"/>
    <property type="match status" value="1"/>
</dbReference>